<feature type="non-terminal residue" evidence="1">
    <location>
        <position position="1"/>
    </location>
</feature>
<evidence type="ECO:0000313" key="1">
    <source>
        <dbReference type="EMBL" id="CAG8836979.1"/>
    </source>
</evidence>
<dbReference type="EMBL" id="CAJVQB010054804">
    <property type="protein sequence ID" value="CAG8836979.1"/>
    <property type="molecule type" value="Genomic_DNA"/>
</dbReference>
<comment type="caution">
    <text evidence="1">The sequence shown here is derived from an EMBL/GenBank/DDBJ whole genome shotgun (WGS) entry which is preliminary data.</text>
</comment>
<organism evidence="1 2">
    <name type="scientific">Gigaspora margarita</name>
    <dbReference type="NCBI Taxonomy" id="4874"/>
    <lineage>
        <taxon>Eukaryota</taxon>
        <taxon>Fungi</taxon>
        <taxon>Fungi incertae sedis</taxon>
        <taxon>Mucoromycota</taxon>
        <taxon>Glomeromycotina</taxon>
        <taxon>Glomeromycetes</taxon>
        <taxon>Diversisporales</taxon>
        <taxon>Gigasporaceae</taxon>
        <taxon>Gigaspora</taxon>
    </lineage>
</organism>
<reference evidence="1 2" key="1">
    <citation type="submission" date="2021-06" db="EMBL/GenBank/DDBJ databases">
        <authorList>
            <person name="Kallberg Y."/>
            <person name="Tangrot J."/>
            <person name="Rosling A."/>
        </authorList>
    </citation>
    <scope>NUCLEOTIDE SEQUENCE [LARGE SCALE GENOMIC DNA]</scope>
    <source>
        <strain evidence="1 2">120-4 pot B 10/14</strain>
    </source>
</reference>
<evidence type="ECO:0000313" key="2">
    <source>
        <dbReference type="Proteomes" id="UP000789901"/>
    </source>
</evidence>
<proteinExistence type="predicted"/>
<keyword evidence="2" id="KW-1185">Reference proteome</keyword>
<sequence>NEKIEIENANRQHSPEAEAFFYFINKLNQISLIKKMLTTPIQNSYMSHSYNEY</sequence>
<protein>
    <submittedName>
        <fullName evidence="1">1180_t:CDS:1</fullName>
    </submittedName>
</protein>
<accession>A0ABN7WP41</accession>
<dbReference type="Proteomes" id="UP000789901">
    <property type="component" value="Unassembled WGS sequence"/>
</dbReference>
<gene>
    <name evidence="1" type="ORF">GMARGA_LOCUS33298</name>
</gene>
<name>A0ABN7WP41_GIGMA</name>